<protein>
    <recommendedName>
        <fullName evidence="10">Acyl-CoA dehydrogenase</fullName>
    </recommendedName>
</protein>
<evidence type="ECO:0000256" key="2">
    <source>
        <dbReference type="ARBA" id="ARBA00009347"/>
    </source>
</evidence>
<keyword evidence="5" id="KW-0560">Oxidoreductase</keyword>
<dbReference type="InterPro" id="IPR009100">
    <property type="entry name" value="AcylCoA_DH/oxidase_NM_dom_sf"/>
</dbReference>
<evidence type="ECO:0000256" key="1">
    <source>
        <dbReference type="ARBA" id="ARBA00001974"/>
    </source>
</evidence>
<dbReference type="PANTHER" id="PTHR43884">
    <property type="entry name" value="ACYL-COA DEHYDROGENASE"/>
    <property type="match status" value="1"/>
</dbReference>
<evidence type="ECO:0008006" key="10">
    <source>
        <dbReference type="Google" id="ProtNLM"/>
    </source>
</evidence>
<dbReference type="SUPFAM" id="SSF56645">
    <property type="entry name" value="Acyl-CoA dehydrogenase NM domain-like"/>
    <property type="match status" value="1"/>
</dbReference>
<dbReference type="Pfam" id="PF02771">
    <property type="entry name" value="Acyl-CoA_dh_N"/>
    <property type="match status" value="1"/>
</dbReference>
<reference evidence="8 9" key="1">
    <citation type="submission" date="2020-03" db="EMBL/GenBank/DDBJ databases">
        <title>Sequencing the genomes of 1000 actinobacteria strains.</title>
        <authorList>
            <person name="Klenk H.-P."/>
        </authorList>
    </citation>
    <scope>NUCLEOTIDE SEQUENCE [LARGE SCALE GENOMIC DNA]</scope>
    <source>
        <strain evidence="8 9">DSM 45685</strain>
    </source>
</reference>
<dbReference type="InterPro" id="IPR036250">
    <property type="entry name" value="AcylCo_DH-like_C"/>
</dbReference>
<dbReference type="RefSeq" id="WP_167172287.1">
    <property type="nucleotide sequence ID" value="NZ_JAAOYM010000001.1"/>
</dbReference>
<comment type="caution">
    <text evidence="8">The sequence shown here is derived from an EMBL/GenBank/DDBJ whole genome shotgun (WGS) entry which is preliminary data.</text>
</comment>
<accession>A0A7X5ZRJ0</accession>
<dbReference type="EMBL" id="JAAOYM010000001">
    <property type="protein sequence ID" value="NIJ12897.1"/>
    <property type="molecule type" value="Genomic_DNA"/>
</dbReference>
<dbReference type="Proteomes" id="UP000545493">
    <property type="component" value="Unassembled WGS sequence"/>
</dbReference>
<evidence type="ECO:0000256" key="4">
    <source>
        <dbReference type="ARBA" id="ARBA00022827"/>
    </source>
</evidence>
<dbReference type="Pfam" id="PF00441">
    <property type="entry name" value="Acyl-CoA_dh_1"/>
    <property type="match status" value="1"/>
</dbReference>
<comment type="cofactor">
    <cofactor evidence="1">
        <name>FAD</name>
        <dbReference type="ChEBI" id="CHEBI:57692"/>
    </cofactor>
</comment>
<evidence type="ECO:0000313" key="8">
    <source>
        <dbReference type="EMBL" id="NIJ12897.1"/>
    </source>
</evidence>
<keyword evidence="3" id="KW-0285">Flavoprotein</keyword>
<dbReference type="AlphaFoldDB" id="A0A7X5ZRJ0"/>
<dbReference type="InterPro" id="IPR037069">
    <property type="entry name" value="AcylCoA_DH/ox_N_sf"/>
</dbReference>
<dbReference type="GO" id="GO:0050660">
    <property type="term" value="F:flavin adenine dinucleotide binding"/>
    <property type="evidence" value="ECO:0007669"/>
    <property type="project" value="InterPro"/>
</dbReference>
<evidence type="ECO:0000256" key="3">
    <source>
        <dbReference type="ARBA" id="ARBA00022630"/>
    </source>
</evidence>
<dbReference type="Gene3D" id="1.20.140.10">
    <property type="entry name" value="Butyryl-CoA Dehydrogenase, subunit A, domain 3"/>
    <property type="match status" value="1"/>
</dbReference>
<organism evidence="8 9">
    <name type="scientific">Saccharomonospora amisosensis</name>
    <dbReference type="NCBI Taxonomy" id="1128677"/>
    <lineage>
        <taxon>Bacteria</taxon>
        <taxon>Bacillati</taxon>
        <taxon>Actinomycetota</taxon>
        <taxon>Actinomycetes</taxon>
        <taxon>Pseudonocardiales</taxon>
        <taxon>Pseudonocardiaceae</taxon>
        <taxon>Saccharomonospora</taxon>
    </lineage>
</organism>
<evidence type="ECO:0000259" key="7">
    <source>
        <dbReference type="Pfam" id="PF02771"/>
    </source>
</evidence>
<keyword evidence="4" id="KW-0274">FAD</keyword>
<dbReference type="SUPFAM" id="SSF47203">
    <property type="entry name" value="Acyl-CoA dehydrogenase C-terminal domain-like"/>
    <property type="match status" value="1"/>
</dbReference>
<keyword evidence="9" id="KW-1185">Reference proteome</keyword>
<dbReference type="GO" id="GO:0003995">
    <property type="term" value="F:acyl-CoA dehydrogenase activity"/>
    <property type="evidence" value="ECO:0007669"/>
    <property type="project" value="TreeGrafter"/>
</dbReference>
<dbReference type="InterPro" id="IPR009075">
    <property type="entry name" value="AcylCo_DH/oxidase_C"/>
</dbReference>
<name>A0A7X5ZRJ0_9PSEU</name>
<proteinExistence type="inferred from homology"/>
<feature type="domain" description="Acyl-CoA dehydrogenase/oxidase N-terminal" evidence="7">
    <location>
        <begin position="6"/>
        <end position="116"/>
    </location>
</feature>
<dbReference type="PANTHER" id="PTHR43884:SF20">
    <property type="entry name" value="ACYL-COA DEHYDROGENASE FADE28"/>
    <property type="match status" value="1"/>
</dbReference>
<sequence length="339" mass="35945">MRFALSDEQRQFAESIDQLLSASDPAKANRAWAQGQHEPGMRIWQALAELGVQALIVPQQWGGIEATPVDLVVAFERLGYHAVPGPWVDTVAALPALLPEDHPLAERFLPGVASGETLASLVLRPHVPYALDADVAQARLLLDGAALRRFSPGQVLSSMDGSRRLFEPVPGAENEADTGADTGAGTVTAETEAAFDMGVLATAAQLLGAGQWLLDASVTYAKQRKQYGREIGQYQAIKHLLADVATELELARPLVHAAAIALGGDTAARDVSAAKVACARAAHLAARTGLQVHGAIGYTAEHDLGLRLTKVRALVSAWGTQAVHRTRVLRGMPEHGRVG</sequence>
<dbReference type="Gene3D" id="1.10.540.10">
    <property type="entry name" value="Acyl-CoA dehydrogenase/oxidase, N-terminal domain"/>
    <property type="match status" value="1"/>
</dbReference>
<evidence type="ECO:0000313" key="9">
    <source>
        <dbReference type="Proteomes" id="UP000545493"/>
    </source>
</evidence>
<comment type="similarity">
    <text evidence="2">Belongs to the acyl-CoA dehydrogenase family.</text>
</comment>
<dbReference type="InterPro" id="IPR013786">
    <property type="entry name" value="AcylCoA_DH/ox_N"/>
</dbReference>
<evidence type="ECO:0000256" key="5">
    <source>
        <dbReference type="ARBA" id="ARBA00023002"/>
    </source>
</evidence>
<evidence type="ECO:0000259" key="6">
    <source>
        <dbReference type="Pfam" id="PF00441"/>
    </source>
</evidence>
<gene>
    <name evidence="8" type="ORF">FHU38_003241</name>
</gene>
<feature type="domain" description="Acyl-CoA dehydrogenase/oxidase C-terminal" evidence="6">
    <location>
        <begin position="193"/>
        <end position="332"/>
    </location>
</feature>